<feature type="region of interest" description="Disordered" evidence="1">
    <location>
        <begin position="237"/>
        <end position="420"/>
    </location>
</feature>
<dbReference type="Proteomes" id="UP000698800">
    <property type="component" value="Unassembled WGS sequence"/>
</dbReference>
<name>A0A9P8IEB6_9PEZI</name>
<evidence type="ECO:0000313" key="3">
    <source>
        <dbReference type="Proteomes" id="UP000698800"/>
    </source>
</evidence>
<accession>A0A9P8IEB6</accession>
<protein>
    <submittedName>
        <fullName evidence="2">Uncharacterized protein</fullName>
    </submittedName>
</protein>
<comment type="caution">
    <text evidence="2">The sequence shown here is derived from an EMBL/GenBank/DDBJ whole genome shotgun (WGS) entry which is preliminary data.</text>
</comment>
<organism evidence="2 3">
    <name type="scientific">Glutinoglossum americanum</name>
    <dbReference type="NCBI Taxonomy" id="1670608"/>
    <lineage>
        <taxon>Eukaryota</taxon>
        <taxon>Fungi</taxon>
        <taxon>Dikarya</taxon>
        <taxon>Ascomycota</taxon>
        <taxon>Pezizomycotina</taxon>
        <taxon>Geoglossomycetes</taxon>
        <taxon>Geoglossales</taxon>
        <taxon>Geoglossaceae</taxon>
        <taxon>Glutinoglossum</taxon>
    </lineage>
</organism>
<feature type="compositionally biased region" description="Low complexity" evidence="1">
    <location>
        <begin position="269"/>
        <end position="284"/>
    </location>
</feature>
<keyword evidence="3" id="KW-1185">Reference proteome</keyword>
<feature type="compositionally biased region" description="Polar residues" evidence="1">
    <location>
        <begin position="86"/>
        <end position="103"/>
    </location>
</feature>
<dbReference type="PANTHER" id="PTHR40623">
    <property type="entry name" value="INTEGRAL MEMBRANE PROTEIN"/>
    <property type="match status" value="1"/>
</dbReference>
<feature type="compositionally biased region" description="Polar residues" evidence="1">
    <location>
        <begin position="162"/>
        <end position="172"/>
    </location>
</feature>
<dbReference type="OrthoDB" id="5426165at2759"/>
<feature type="compositionally biased region" description="Basic and acidic residues" evidence="1">
    <location>
        <begin position="296"/>
        <end position="318"/>
    </location>
</feature>
<sequence>MCMAATVFAGLGKVAWNHWMLRKYEAIAEAKKAHLREMRESRRVIQLQGEGIPFGIRAIEAGIEVEGVHISRPATPSIKHFRNMSNASISSNGTKPGPIQTTAAGRPTSEVVAPSIEQPDATDASSRQHDRSSSTPGPPRLFIPQAVHGAQSAVRPAPGDRSSYQSLSSSNGVGPRYIPRNASHLRFSSQGIVADLETLDRLEGQKEADPQAAENGGPYASPKLGIQIPSASLSIFDPKKISPTSASARRSAQLQQYPRPVRGKKYERSSASSSESASSKDSIPPSQPPRVQFDPSCHENQAEARPPAEGKQELDSLHSHRLSHAAEVGQLLPRARRAANGDRTNAKSSAIAPPKSGDGLVPPAIAPTDNPFATPGVSPVEETAGSKVHPLRNLGEDNSNSSQGRLAKQHGSDASQPLSNPYIPVIRKVNSGFEILAPGTFGIPDIKANGISPSGMDQDLEASERGQRKPRFVEKLRRGRISSFTESI</sequence>
<proteinExistence type="predicted"/>
<dbReference type="AlphaFoldDB" id="A0A9P8IEB6"/>
<feature type="region of interest" description="Disordered" evidence="1">
    <location>
        <begin position="86"/>
        <end position="175"/>
    </location>
</feature>
<dbReference type="PANTHER" id="PTHR40623:SF2">
    <property type="entry name" value="INTEGRAL MEMBRANE PROTEIN"/>
    <property type="match status" value="1"/>
</dbReference>
<evidence type="ECO:0000313" key="2">
    <source>
        <dbReference type="EMBL" id="KAH0544076.1"/>
    </source>
</evidence>
<dbReference type="EMBL" id="JAGHQL010000023">
    <property type="protein sequence ID" value="KAH0544076.1"/>
    <property type="molecule type" value="Genomic_DNA"/>
</dbReference>
<feature type="compositionally biased region" description="Polar residues" evidence="1">
    <location>
        <begin position="242"/>
        <end position="256"/>
    </location>
</feature>
<reference evidence="2" key="1">
    <citation type="submission" date="2021-03" db="EMBL/GenBank/DDBJ databases">
        <title>Comparative genomics and phylogenomic investigation of the class Geoglossomycetes provide insights into ecological specialization and systematics.</title>
        <authorList>
            <person name="Melie T."/>
            <person name="Pirro S."/>
            <person name="Miller A.N."/>
            <person name="Quandt A."/>
        </authorList>
    </citation>
    <scope>NUCLEOTIDE SEQUENCE</scope>
    <source>
        <strain evidence="2">GBOQ0MN5Z8</strain>
    </source>
</reference>
<gene>
    <name evidence="2" type="ORF">FGG08_001694</name>
</gene>
<evidence type="ECO:0000256" key="1">
    <source>
        <dbReference type="SAM" id="MobiDB-lite"/>
    </source>
</evidence>
<feature type="region of interest" description="Disordered" evidence="1">
    <location>
        <begin position="448"/>
        <end position="470"/>
    </location>
</feature>